<sequence>MNIGDKISVVDEDLKGIITSINGDSVAFEDEFGFSHQYPKSKLVLHQSEIYENIKMQDKYEYTRPKSKKHSTNHLILDLHFNKLVSHPNDYNSFERLFLQKEKLMDSLDFCRENRIKRLEIIHGIGDGTLQKMVHNTLQSQVGIDFYNKDILHHQTGAVIVEFHHSI</sequence>
<dbReference type="KEGG" id="bcad:DBX24_07980"/>
<accession>A0A6P1QYN3</accession>
<dbReference type="PROSITE" id="PS50828">
    <property type="entry name" value="SMR"/>
    <property type="match status" value="1"/>
</dbReference>
<dbReference type="Gene3D" id="3.30.1370.110">
    <property type="match status" value="1"/>
</dbReference>
<name>A0A6P1QYN3_9FLAO</name>
<dbReference type="OrthoDB" id="1524810at2"/>
<reference evidence="1 2" key="1">
    <citation type="submission" date="2018-04" db="EMBL/GenBank/DDBJ databases">
        <title>Characteristic and Complete Genome Sequencing of A Novel Member of Infective Endocarditis Causative Bacteria: Bergeyella cardium QL-PH.</title>
        <authorList>
            <person name="Pan H."/>
            <person name="Sun E."/>
            <person name="Zhang Y."/>
        </authorList>
    </citation>
    <scope>NUCLEOTIDE SEQUENCE [LARGE SCALE GENOMIC DNA]</scope>
    <source>
        <strain evidence="1 2">HPQL</strain>
    </source>
</reference>
<dbReference type="Proteomes" id="UP000464318">
    <property type="component" value="Chromosome"/>
</dbReference>
<keyword evidence="2" id="KW-1185">Reference proteome</keyword>
<dbReference type="EMBL" id="CP029149">
    <property type="protein sequence ID" value="QHN65820.1"/>
    <property type="molecule type" value="Genomic_DNA"/>
</dbReference>
<dbReference type="InterPro" id="IPR036063">
    <property type="entry name" value="Smr_dom_sf"/>
</dbReference>
<dbReference type="RefSeq" id="WP_120489151.1">
    <property type="nucleotide sequence ID" value="NZ_CP029149.1"/>
</dbReference>
<gene>
    <name evidence="1" type="ORF">DBX24_07980</name>
</gene>
<dbReference type="AlphaFoldDB" id="A0A6P1QYN3"/>
<dbReference type="Pfam" id="PF01713">
    <property type="entry name" value="Smr"/>
    <property type="match status" value="1"/>
</dbReference>
<proteinExistence type="predicted"/>
<protein>
    <submittedName>
        <fullName evidence="1">DNA mismatch repair protein</fullName>
    </submittedName>
</protein>
<organism evidence="1 2">
    <name type="scientific">Bergeyella cardium</name>
    <dbReference type="NCBI Taxonomy" id="1585976"/>
    <lineage>
        <taxon>Bacteria</taxon>
        <taxon>Pseudomonadati</taxon>
        <taxon>Bacteroidota</taxon>
        <taxon>Flavobacteriia</taxon>
        <taxon>Flavobacteriales</taxon>
        <taxon>Weeksellaceae</taxon>
        <taxon>Bergeyella</taxon>
    </lineage>
</organism>
<dbReference type="InterPro" id="IPR002625">
    <property type="entry name" value="Smr_dom"/>
</dbReference>
<evidence type="ECO:0000313" key="1">
    <source>
        <dbReference type="EMBL" id="QHN65820.1"/>
    </source>
</evidence>
<evidence type="ECO:0000313" key="2">
    <source>
        <dbReference type="Proteomes" id="UP000464318"/>
    </source>
</evidence>